<reference evidence="1" key="1">
    <citation type="journal article" date="2014" name="Front. Microbiol.">
        <title>High frequency of phylogenetically diverse reductive dehalogenase-homologous genes in deep subseafloor sedimentary metagenomes.</title>
        <authorList>
            <person name="Kawai M."/>
            <person name="Futagami T."/>
            <person name="Toyoda A."/>
            <person name="Takaki Y."/>
            <person name="Nishi S."/>
            <person name="Hori S."/>
            <person name="Arai W."/>
            <person name="Tsubouchi T."/>
            <person name="Morono Y."/>
            <person name="Uchiyama I."/>
            <person name="Ito T."/>
            <person name="Fujiyama A."/>
            <person name="Inagaki F."/>
            <person name="Takami H."/>
        </authorList>
    </citation>
    <scope>NUCLEOTIDE SEQUENCE</scope>
    <source>
        <strain evidence="1">Expedition CK06-06</strain>
    </source>
</reference>
<gene>
    <name evidence="1" type="ORF">S01H1_14068</name>
</gene>
<name>X0T1B7_9ZZZZ</name>
<protein>
    <submittedName>
        <fullName evidence="1">Uncharacterized protein</fullName>
    </submittedName>
</protein>
<feature type="non-terminal residue" evidence="1">
    <location>
        <position position="64"/>
    </location>
</feature>
<evidence type="ECO:0000313" key="1">
    <source>
        <dbReference type="EMBL" id="GAF81151.1"/>
    </source>
</evidence>
<proteinExistence type="predicted"/>
<comment type="caution">
    <text evidence="1">The sequence shown here is derived from an EMBL/GenBank/DDBJ whole genome shotgun (WGS) entry which is preliminary data.</text>
</comment>
<sequence length="64" mass="7345">MWRPSDHLPKQRETKTMAGPIFRVAVVNKADTTQRMDLLTAWADDKFPEQLRVSIAEETDADES</sequence>
<dbReference type="AlphaFoldDB" id="X0T1B7"/>
<accession>X0T1B7</accession>
<dbReference type="EMBL" id="BARS01007299">
    <property type="protein sequence ID" value="GAF81151.1"/>
    <property type="molecule type" value="Genomic_DNA"/>
</dbReference>
<organism evidence="1">
    <name type="scientific">marine sediment metagenome</name>
    <dbReference type="NCBI Taxonomy" id="412755"/>
    <lineage>
        <taxon>unclassified sequences</taxon>
        <taxon>metagenomes</taxon>
        <taxon>ecological metagenomes</taxon>
    </lineage>
</organism>